<dbReference type="Proteomes" id="UP000654370">
    <property type="component" value="Unassembled WGS sequence"/>
</dbReference>
<dbReference type="AlphaFoldDB" id="A0A8H7PN26"/>
<dbReference type="PANTHER" id="PTHR19306:SF6">
    <property type="entry name" value="STRUCTURAL MAINTENANCE OF CHROMOSOMES PROTEIN 6"/>
    <property type="match status" value="1"/>
</dbReference>
<reference evidence="15" key="1">
    <citation type="submission" date="2020-12" db="EMBL/GenBank/DDBJ databases">
        <title>Metabolic potential, ecology and presence of endohyphal bacteria is reflected in genomic diversity of Mucoromycotina.</title>
        <authorList>
            <person name="Muszewska A."/>
            <person name="Okrasinska A."/>
            <person name="Steczkiewicz K."/>
            <person name="Drgas O."/>
            <person name="Orlowska M."/>
            <person name="Perlinska-Lenart U."/>
            <person name="Aleksandrzak-Piekarczyk T."/>
            <person name="Szatraj K."/>
            <person name="Zielenkiewicz U."/>
            <person name="Pilsyk S."/>
            <person name="Malc E."/>
            <person name="Mieczkowski P."/>
            <person name="Kruszewska J.S."/>
            <person name="Biernat P."/>
            <person name="Pawlowska J."/>
        </authorList>
    </citation>
    <scope>NUCLEOTIDE SEQUENCE</scope>
    <source>
        <strain evidence="15">WA0000067209</strain>
    </source>
</reference>
<comment type="similarity">
    <text evidence="3">Belongs to the SMC family. SMC6 subfamily.</text>
</comment>
<evidence type="ECO:0000256" key="5">
    <source>
        <dbReference type="ARBA" id="ARBA00022741"/>
    </source>
</evidence>
<keyword evidence="7" id="KW-0067">ATP-binding</keyword>
<keyword evidence="6" id="KW-0227">DNA damage</keyword>
<dbReference type="InterPro" id="IPR018247">
    <property type="entry name" value="EF_Hand_1_Ca_BS"/>
</dbReference>
<evidence type="ECO:0000256" key="3">
    <source>
        <dbReference type="ARBA" id="ARBA00006793"/>
    </source>
</evidence>
<dbReference type="SUPFAM" id="SSF52540">
    <property type="entry name" value="P-loop containing nucleoside triphosphate hydrolases"/>
    <property type="match status" value="1"/>
</dbReference>
<dbReference type="GO" id="GO:0003697">
    <property type="term" value="F:single-stranded DNA binding"/>
    <property type="evidence" value="ECO:0007669"/>
    <property type="project" value="TreeGrafter"/>
</dbReference>
<gene>
    <name evidence="15" type="ORF">INT43_007672</name>
</gene>
<comment type="subcellular location">
    <subcellularLocation>
        <location evidence="2">Chromosome</location>
    </subcellularLocation>
    <subcellularLocation>
        <location evidence="1">Nucleus</location>
    </subcellularLocation>
</comment>
<protein>
    <recommendedName>
        <fullName evidence="14">Rad50/SbcC-type AAA domain-containing protein</fullName>
    </recommendedName>
</protein>
<keyword evidence="11" id="KW-0539">Nucleus</keyword>
<proteinExistence type="inferred from homology"/>
<organism evidence="15 16">
    <name type="scientific">Mortierella isabellina</name>
    <name type="common">Filamentous fungus</name>
    <name type="synonym">Umbelopsis isabellina</name>
    <dbReference type="NCBI Taxonomy" id="91625"/>
    <lineage>
        <taxon>Eukaryota</taxon>
        <taxon>Fungi</taxon>
        <taxon>Fungi incertae sedis</taxon>
        <taxon>Mucoromycota</taxon>
        <taxon>Mucoromycotina</taxon>
        <taxon>Umbelopsidomycetes</taxon>
        <taxon>Umbelopsidales</taxon>
        <taxon>Umbelopsidaceae</taxon>
        <taxon>Umbelopsis</taxon>
    </lineage>
</organism>
<evidence type="ECO:0000256" key="6">
    <source>
        <dbReference type="ARBA" id="ARBA00022763"/>
    </source>
</evidence>
<dbReference type="GO" id="GO:0051276">
    <property type="term" value="P:chromosome organization"/>
    <property type="evidence" value="ECO:0007669"/>
    <property type="project" value="InterPro"/>
</dbReference>
<evidence type="ECO:0000313" key="15">
    <source>
        <dbReference type="EMBL" id="KAG2177018.1"/>
    </source>
</evidence>
<feature type="coiled-coil region" evidence="12">
    <location>
        <begin position="364"/>
        <end position="433"/>
    </location>
</feature>
<accession>A0A8H7PN26</accession>
<evidence type="ECO:0000256" key="1">
    <source>
        <dbReference type="ARBA" id="ARBA00004123"/>
    </source>
</evidence>
<dbReference type="GO" id="GO:0000724">
    <property type="term" value="P:double-strand break repair via homologous recombination"/>
    <property type="evidence" value="ECO:0007669"/>
    <property type="project" value="TreeGrafter"/>
</dbReference>
<comment type="caution">
    <text evidence="15">The sequence shown here is derived from an EMBL/GenBank/DDBJ whole genome shotgun (WGS) entry which is preliminary data.</text>
</comment>
<dbReference type="EMBL" id="JAEPQZ010000009">
    <property type="protein sequence ID" value="KAG2177018.1"/>
    <property type="molecule type" value="Genomic_DNA"/>
</dbReference>
<evidence type="ECO:0000313" key="16">
    <source>
        <dbReference type="Proteomes" id="UP000654370"/>
    </source>
</evidence>
<dbReference type="Pfam" id="PF13476">
    <property type="entry name" value="AAA_23"/>
    <property type="match status" value="1"/>
</dbReference>
<evidence type="ECO:0000256" key="13">
    <source>
        <dbReference type="SAM" id="MobiDB-lite"/>
    </source>
</evidence>
<name>A0A8H7PN26_MORIS</name>
<dbReference type="GO" id="GO:0005634">
    <property type="term" value="C:nucleus"/>
    <property type="evidence" value="ECO:0007669"/>
    <property type="project" value="UniProtKB-SubCell"/>
</dbReference>
<dbReference type="InterPro" id="IPR027417">
    <property type="entry name" value="P-loop_NTPase"/>
</dbReference>
<dbReference type="SUPFAM" id="SSF75553">
    <property type="entry name" value="Smc hinge domain"/>
    <property type="match status" value="1"/>
</dbReference>
<keyword evidence="10" id="KW-0234">DNA repair</keyword>
<dbReference type="GO" id="GO:0035861">
    <property type="term" value="C:site of double-strand break"/>
    <property type="evidence" value="ECO:0007669"/>
    <property type="project" value="TreeGrafter"/>
</dbReference>
<evidence type="ECO:0000256" key="7">
    <source>
        <dbReference type="ARBA" id="ARBA00022840"/>
    </source>
</evidence>
<dbReference type="GO" id="GO:0030915">
    <property type="term" value="C:Smc5-Smc6 complex"/>
    <property type="evidence" value="ECO:0007669"/>
    <property type="project" value="TreeGrafter"/>
</dbReference>
<feature type="domain" description="Rad50/SbcC-type AAA" evidence="14">
    <location>
        <begin position="14"/>
        <end position="239"/>
    </location>
</feature>
<dbReference type="OrthoDB" id="10072614at2759"/>
<keyword evidence="4" id="KW-0158">Chromosome</keyword>
<feature type="region of interest" description="Disordered" evidence="13">
    <location>
        <begin position="602"/>
        <end position="636"/>
    </location>
</feature>
<keyword evidence="16" id="KW-1185">Reference proteome</keyword>
<keyword evidence="5" id="KW-0547">Nucleotide-binding</keyword>
<keyword evidence="8 12" id="KW-0175">Coiled coil</keyword>
<dbReference type="Gene3D" id="3.40.50.300">
    <property type="entry name" value="P-loop containing nucleotide triphosphate hydrolases"/>
    <property type="match status" value="1"/>
</dbReference>
<dbReference type="PROSITE" id="PS00018">
    <property type="entry name" value="EF_HAND_1"/>
    <property type="match status" value="1"/>
</dbReference>
<dbReference type="PANTHER" id="PTHR19306">
    <property type="entry name" value="STRUCTURAL MAINTENANCE OF CHROMOSOMES 5,6 SMC5, SMC6"/>
    <property type="match status" value="1"/>
</dbReference>
<dbReference type="GO" id="GO:0005524">
    <property type="term" value="F:ATP binding"/>
    <property type="evidence" value="ECO:0007669"/>
    <property type="project" value="UniProtKB-KW"/>
</dbReference>
<evidence type="ECO:0000256" key="11">
    <source>
        <dbReference type="ARBA" id="ARBA00023242"/>
    </source>
</evidence>
<feature type="coiled-coil region" evidence="12">
    <location>
        <begin position="198"/>
        <end position="299"/>
    </location>
</feature>
<dbReference type="GO" id="GO:0003684">
    <property type="term" value="F:damaged DNA binding"/>
    <property type="evidence" value="ECO:0007669"/>
    <property type="project" value="TreeGrafter"/>
</dbReference>
<evidence type="ECO:0000256" key="2">
    <source>
        <dbReference type="ARBA" id="ARBA00004286"/>
    </source>
</evidence>
<keyword evidence="9" id="KW-0233">DNA recombination</keyword>
<feature type="compositionally biased region" description="Basic and acidic residues" evidence="13">
    <location>
        <begin position="620"/>
        <end position="636"/>
    </location>
</feature>
<sequence>MPDISDTGTIGAMELVNFMCHKYLKMDFGSKINFVIGHNGSGKSAILTGLTVALGAKAMVTNRASNLGDLVKAGANVGQVTVKIINKGIDAYKPDVYGEFIMVERRISKNGSSGYKIKTAAGKTISTKREELIAICDHMSIQVDNPLTFLSQDSARQFLSSSTPEDKYKFFLKGTQLTQLTQDYEQIRESVDSTMVVINKNKNGLEDLYKKAKEAELRYREILEAQELDEQIDQLSNELVWLQIITKEKQVRRAQLDESKANETLQATIARHQRQQEESSHLQQETQNIQRELAELRRQTEPHAVEKRKLLDMIKQKDKDIQAIMDQGREINNQVKSLRSQIGAYDKQIKEEASKLESENRSRREHTTQNIERLQAQLDETRNEFAAMEKKILSITNQEEEDKRRKEEMELDLRRTEREHGDLEKSIRDMKSQKENRLRAFGYNMPDLVEDIAREKRWRGRAPVGPFGRYIKLERPEFANVLETTVGRMLNNFVVETFEDKRLLSQLLDRRKLNNCQIFVAKYDLFDYSSGEPDPKFFTILKALKFENEWVKRQMIIFGSIEKIILMSDRAEADRVMYNNGQPLKNVKSCFTSQGHRVGANSGMRTESLPMYRGTPRLSTDIDEKLREHQQRLDNA</sequence>
<dbReference type="InterPro" id="IPR038729">
    <property type="entry name" value="Rad50/SbcC_AAA"/>
</dbReference>
<evidence type="ECO:0000256" key="4">
    <source>
        <dbReference type="ARBA" id="ARBA00022454"/>
    </source>
</evidence>
<evidence type="ECO:0000256" key="8">
    <source>
        <dbReference type="ARBA" id="ARBA00023054"/>
    </source>
</evidence>
<evidence type="ECO:0000256" key="9">
    <source>
        <dbReference type="ARBA" id="ARBA00023172"/>
    </source>
</evidence>
<evidence type="ECO:0000259" key="14">
    <source>
        <dbReference type="Pfam" id="PF13476"/>
    </source>
</evidence>
<feature type="non-terminal residue" evidence="15">
    <location>
        <position position="1"/>
    </location>
</feature>
<evidence type="ECO:0000256" key="10">
    <source>
        <dbReference type="ARBA" id="ARBA00023204"/>
    </source>
</evidence>
<evidence type="ECO:0000256" key="12">
    <source>
        <dbReference type="SAM" id="Coils"/>
    </source>
</evidence>
<dbReference type="InterPro" id="IPR036277">
    <property type="entry name" value="SMC_hinge_sf"/>
</dbReference>